<proteinExistence type="predicted"/>
<evidence type="ECO:0000313" key="3">
    <source>
        <dbReference type="Proteomes" id="UP000324222"/>
    </source>
</evidence>
<feature type="region of interest" description="Disordered" evidence="1">
    <location>
        <begin position="70"/>
        <end position="89"/>
    </location>
</feature>
<evidence type="ECO:0000313" key="2">
    <source>
        <dbReference type="EMBL" id="MPC89109.1"/>
    </source>
</evidence>
<accession>A0A5B7J373</accession>
<dbReference type="EMBL" id="VSRR010079940">
    <property type="protein sequence ID" value="MPC89109.1"/>
    <property type="molecule type" value="Genomic_DNA"/>
</dbReference>
<comment type="caution">
    <text evidence="2">The sequence shown here is derived from an EMBL/GenBank/DDBJ whole genome shotgun (WGS) entry which is preliminary data.</text>
</comment>
<reference evidence="2 3" key="1">
    <citation type="submission" date="2019-05" db="EMBL/GenBank/DDBJ databases">
        <title>Another draft genome of Portunus trituberculatus and its Hox gene families provides insights of decapod evolution.</title>
        <authorList>
            <person name="Jeong J.-H."/>
            <person name="Song I."/>
            <person name="Kim S."/>
            <person name="Choi T."/>
            <person name="Kim D."/>
            <person name="Ryu S."/>
            <person name="Kim W."/>
        </authorList>
    </citation>
    <scope>NUCLEOTIDE SEQUENCE [LARGE SCALE GENOMIC DNA]</scope>
    <source>
        <tissue evidence="2">Muscle</tissue>
    </source>
</reference>
<keyword evidence="3" id="KW-1185">Reference proteome</keyword>
<gene>
    <name evidence="2" type="ORF">E2C01_084042</name>
</gene>
<sequence>MRAGQLWIGLEWLKTEKDGVPWSPTSRDRHLGKSTQESLNAVKETHCCWNTAPPSQAKPQHNTSLLQHLQPSAAPRVQDNTWSHEELLG</sequence>
<evidence type="ECO:0000256" key="1">
    <source>
        <dbReference type="SAM" id="MobiDB-lite"/>
    </source>
</evidence>
<protein>
    <submittedName>
        <fullName evidence="2">Uncharacterized protein</fullName>
    </submittedName>
</protein>
<dbReference type="Proteomes" id="UP000324222">
    <property type="component" value="Unassembled WGS sequence"/>
</dbReference>
<name>A0A5B7J373_PORTR</name>
<organism evidence="2 3">
    <name type="scientific">Portunus trituberculatus</name>
    <name type="common">Swimming crab</name>
    <name type="synonym">Neptunus trituberculatus</name>
    <dbReference type="NCBI Taxonomy" id="210409"/>
    <lineage>
        <taxon>Eukaryota</taxon>
        <taxon>Metazoa</taxon>
        <taxon>Ecdysozoa</taxon>
        <taxon>Arthropoda</taxon>
        <taxon>Crustacea</taxon>
        <taxon>Multicrustacea</taxon>
        <taxon>Malacostraca</taxon>
        <taxon>Eumalacostraca</taxon>
        <taxon>Eucarida</taxon>
        <taxon>Decapoda</taxon>
        <taxon>Pleocyemata</taxon>
        <taxon>Brachyura</taxon>
        <taxon>Eubrachyura</taxon>
        <taxon>Portunoidea</taxon>
        <taxon>Portunidae</taxon>
        <taxon>Portuninae</taxon>
        <taxon>Portunus</taxon>
    </lineage>
</organism>
<dbReference type="AlphaFoldDB" id="A0A5B7J373"/>